<reference evidence="1" key="2">
    <citation type="submission" date="2023-06" db="EMBL/GenBank/DDBJ databases">
        <authorList>
            <person name="Ma L."/>
            <person name="Liu K.-W."/>
            <person name="Li Z."/>
            <person name="Hsiao Y.-Y."/>
            <person name="Qi Y."/>
            <person name="Fu T."/>
            <person name="Tang G."/>
            <person name="Zhang D."/>
            <person name="Sun W.-H."/>
            <person name="Liu D.-K."/>
            <person name="Li Y."/>
            <person name="Chen G.-Z."/>
            <person name="Liu X.-D."/>
            <person name="Liao X.-Y."/>
            <person name="Jiang Y.-T."/>
            <person name="Yu X."/>
            <person name="Hao Y."/>
            <person name="Huang J."/>
            <person name="Zhao X.-W."/>
            <person name="Ke S."/>
            <person name="Chen Y.-Y."/>
            <person name="Wu W.-L."/>
            <person name="Hsu J.-L."/>
            <person name="Lin Y.-F."/>
            <person name="Huang M.-D."/>
            <person name="Li C.-Y."/>
            <person name="Huang L."/>
            <person name="Wang Z.-W."/>
            <person name="Zhao X."/>
            <person name="Zhong W.-Y."/>
            <person name="Peng D.-H."/>
            <person name="Ahmad S."/>
            <person name="Lan S."/>
            <person name="Zhang J.-S."/>
            <person name="Tsai W.-C."/>
            <person name="Van De Peer Y."/>
            <person name="Liu Z.-J."/>
        </authorList>
    </citation>
    <scope>NUCLEOTIDE SEQUENCE</scope>
    <source>
        <strain evidence="1">SCP</strain>
        <tissue evidence="1">Leaves</tissue>
    </source>
</reference>
<proteinExistence type="predicted"/>
<dbReference type="PANTHER" id="PTHR31286">
    <property type="entry name" value="GLYCINE-RICH CELL WALL STRUCTURAL PROTEIN 1.8-LIKE"/>
    <property type="match status" value="1"/>
</dbReference>
<name>A0AAV9A1V7_ACOGR</name>
<organism evidence="1 2">
    <name type="scientific">Acorus gramineus</name>
    <name type="common">Dwarf sweet flag</name>
    <dbReference type="NCBI Taxonomy" id="55184"/>
    <lineage>
        <taxon>Eukaryota</taxon>
        <taxon>Viridiplantae</taxon>
        <taxon>Streptophyta</taxon>
        <taxon>Embryophyta</taxon>
        <taxon>Tracheophyta</taxon>
        <taxon>Spermatophyta</taxon>
        <taxon>Magnoliopsida</taxon>
        <taxon>Liliopsida</taxon>
        <taxon>Acoraceae</taxon>
        <taxon>Acorus</taxon>
    </lineage>
</organism>
<gene>
    <name evidence="1" type="ORF">QJS04_geneDACA002455</name>
</gene>
<dbReference type="EMBL" id="JAUJYN010000038">
    <property type="protein sequence ID" value="KAK1257610.1"/>
    <property type="molecule type" value="Genomic_DNA"/>
</dbReference>
<evidence type="ECO:0000313" key="1">
    <source>
        <dbReference type="EMBL" id="KAK1257610.1"/>
    </source>
</evidence>
<reference evidence="1" key="1">
    <citation type="journal article" date="2023" name="Nat. Commun.">
        <title>Diploid and tetraploid genomes of Acorus and the evolution of monocots.</title>
        <authorList>
            <person name="Ma L."/>
            <person name="Liu K.W."/>
            <person name="Li Z."/>
            <person name="Hsiao Y.Y."/>
            <person name="Qi Y."/>
            <person name="Fu T."/>
            <person name="Tang G.D."/>
            <person name="Zhang D."/>
            <person name="Sun W.H."/>
            <person name="Liu D.K."/>
            <person name="Li Y."/>
            <person name="Chen G.Z."/>
            <person name="Liu X.D."/>
            <person name="Liao X.Y."/>
            <person name="Jiang Y.T."/>
            <person name="Yu X."/>
            <person name="Hao Y."/>
            <person name="Huang J."/>
            <person name="Zhao X.W."/>
            <person name="Ke S."/>
            <person name="Chen Y.Y."/>
            <person name="Wu W.L."/>
            <person name="Hsu J.L."/>
            <person name="Lin Y.F."/>
            <person name="Huang M.D."/>
            <person name="Li C.Y."/>
            <person name="Huang L."/>
            <person name="Wang Z.W."/>
            <person name="Zhao X."/>
            <person name="Zhong W.Y."/>
            <person name="Peng D.H."/>
            <person name="Ahmad S."/>
            <person name="Lan S."/>
            <person name="Zhang J.S."/>
            <person name="Tsai W.C."/>
            <person name="Van de Peer Y."/>
            <person name="Liu Z.J."/>
        </authorList>
    </citation>
    <scope>NUCLEOTIDE SEQUENCE</scope>
    <source>
        <strain evidence="1">SCP</strain>
    </source>
</reference>
<dbReference type="Proteomes" id="UP001179952">
    <property type="component" value="Unassembled WGS sequence"/>
</dbReference>
<protein>
    <recommendedName>
        <fullName evidence="3">DUF4283 domain-containing protein</fullName>
    </recommendedName>
</protein>
<dbReference type="AlphaFoldDB" id="A0AAV9A1V7"/>
<keyword evidence="2" id="KW-1185">Reference proteome</keyword>
<dbReference type="PANTHER" id="PTHR31286:SF165">
    <property type="entry name" value="DUF4283 DOMAIN-CONTAINING PROTEIN"/>
    <property type="match status" value="1"/>
</dbReference>
<evidence type="ECO:0000313" key="2">
    <source>
        <dbReference type="Proteomes" id="UP001179952"/>
    </source>
</evidence>
<sequence>MAGRPIVLRRWNRGMRLEIERLETIPLWIRFPALPLHMWGNRLISKLASAIGKPLYMDTATTNRSRVEFARVCIEVSTQTELQIQYYAERILYGKKSMLNMNGNLHLVPNAVHLDIMKLSVPPQETPF</sequence>
<comment type="caution">
    <text evidence="1">The sequence shown here is derived from an EMBL/GenBank/DDBJ whole genome shotgun (WGS) entry which is preliminary data.</text>
</comment>
<accession>A0AAV9A1V7</accession>
<dbReference type="InterPro" id="IPR040256">
    <property type="entry name" value="At4g02000-like"/>
</dbReference>
<evidence type="ECO:0008006" key="3">
    <source>
        <dbReference type="Google" id="ProtNLM"/>
    </source>
</evidence>